<protein>
    <submittedName>
        <fullName evidence="3">Reverse transcriptase</fullName>
    </submittedName>
</protein>
<gene>
    <name evidence="1" type="ORF">ECPE_LOCUS10464</name>
</gene>
<dbReference type="OrthoDB" id="10037236at2759"/>
<evidence type="ECO:0000313" key="2">
    <source>
        <dbReference type="Proteomes" id="UP000272942"/>
    </source>
</evidence>
<dbReference type="AlphaFoldDB" id="A0A183AU29"/>
<dbReference type="WBParaSite" id="ECPE_0001049601-mRNA-1">
    <property type="protein sequence ID" value="ECPE_0001049601-mRNA-1"/>
    <property type="gene ID" value="ECPE_0001049601"/>
</dbReference>
<reference evidence="3" key="1">
    <citation type="submission" date="2016-06" db="UniProtKB">
        <authorList>
            <consortium name="WormBaseParasite"/>
        </authorList>
    </citation>
    <scope>IDENTIFICATION</scope>
</reference>
<keyword evidence="2" id="KW-1185">Reference proteome</keyword>
<name>A0A183AU29_9TREM</name>
<sequence>MRVLTIYTKEFMLKIKDFIAKNHIAKFGVPVASEAHKYCKRGKRIRAGWLTALGRTIPSKMAVPTIVSNNVRSVFGKFPDLSYLLQRKELRTSGVLCLQESWLNEDVDDSVVQLDNFVCFR</sequence>
<dbReference type="Proteomes" id="UP000272942">
    <property type="component" value="Unassembled WGS sequence"/>
</dbReference>
<proteinExistence type="predicted"/>
<reference evidence="1 2" key="2">
    <citation type="submission" date="2018-11" db="EMBL/GenBank/DDBJ databases">
        <authorList>
            <consortium name="Pathogen Informatics"/>
        </authorList>
    </citation>
    <scope>NUCLEOTIDE SEQUENCE [LARGE SCALE GENOMIC DNA]</scope>
    <source>
        <strain evidence="1 2">Egypt</strain>
    </source>
</reference>
<dbReference type="EMBL" id="UZAN01049115">
    <property type="protein sequence ID" value="VDP87089.1"/>
    <property type="molecule type" value="Genomic_DNA"/>
</dbReference>
<evidence type="ECO:0000313" key="1">
    <source>
        <dbReference type="EMBL" id="VDP87089.1"/>
    </source>
</evidence>
<organism evidence="3">
    <name type="scientific">Echinostoma caproni</name>
    <dbReference type="NCBI Taxonomy" id="27848"/>
    <lineage>
        <taxon>Eukaryota</taxon>
        <taxon>Metazoa</taxon>
        <taxon>Spiralia</taxon>
        <taxon>Lophotrochozoa</taxon>
        <taxon>Platyhelminthes</taxon>
        <taxon>Trematoda</taxon>
        <taxon>Digenea</taxon>
        <taxon>Plagiorchiida</taxon>
        <taxon>Echinostomata</taxon>
        <taxon>Echinostomatoidea</taxon>
        <taxon>Echinostomatidae</taxon>
        <taxon>Echinostoma</taxon>
    </lineage>
</organism>
<accession>A0A183AU29</accession>
<evidence type="ECO:0000313" key="3">
    <source>
        <dbReference type="WBParaSite" id="ECPE_0001049601-mRNA-1"/>
    </source>
</evidence>